<evidence type="ECO:0000256" key="1">
    <source>
        <dbReference type="SAM" id="Phobius"/>
    </source>
</evidence>
<comment type="caution">
    <text evidence="2">The sequence shown here is derived from an EMBL/GenBank/DDBJ whole genome shotgun (WGS) entry which is preliminary data.</text>
</comment>
<dbReference type="STRING" id="263475.AMD00_13690"/>
<accession>A0A0M0LEN1</accession>
<dbReference type="Proteomes" id="UP000036867">
    <property type="component" value="Unassembled WGS sequence"/>
</dbReference>
<gene>
    <name evidence="2" type="ORF">AMD00_13690</name>
</gene>
<dbReference type="InterPro" id="IPR035211">
    <property type="entry name" value="DUF5325"/>
</dbReference>
<evidence type="ECO:0008006" key="4">
    <source>
        <dbReference type="Google" id="ProtNLM"/>
    </source>
</evidence>
<protein>
    <recommendedName>
        <fullName evidence="4">YlaF family protein</fullName>
    </recommendedName>
</protein>
<dbReference type="AlphaFoldDB" id="A0A0M0LEN1"/>
<keyword evidence="1" id="KW-1133">Transmembrane helix</keyword>
<keyword evidence="1" id="KW-0472">Membrane</keyword>
<evidence type="ECO:0000313" key="2">
    <source>
        <dbReference type="EMBL" id="KOO49416.1"/>
    </source>
</evidence>
<sequence>MKNAKVVMAFFALAAVLAMCSIGIAVAFKSVIGIFGAIILVCAIMGYGFKTKRQFRDKGLL</sequence>
<name>A0A0M0LEN1_9BACL</name>
<evidence type="ECO:0000313" key="3">
    <source>
        <dbReference type="Proteomes" id="UP000036867"/>
    </source>
</evidence>
<proteinExistence type="predicted"/>
<keyword evidence="1" id="KW-0812">Transmembrane</keyword>
<dbReference type="OrthoDB" id="2679959at2"/>
<feature type="transmembrane region" description="Helical" evidence="1">
    <location>
        <begin position="30"/>
        <end position="49"/>
    </location>
</feature>
<dbReference type="Pfam" id="PF17259">
    <property type="entry name" value="DUF5325"/>
    <property type="match status" value="1"/>
</dbReference>
<dbReference type="RefSeq" id="WP_053417581.1">
    <property type="nucleotide sequence ID" value="NZ_CP063302.1"/>
</dbReference>
<reference evidence="3" key="1">
    <citation type="submission" date="2015-08" db="EMBL/GenBank/DDBJ databases">
        <title>Fjat-10028 dsm 16317.</title>
        <authorList>
            <person name="Liu B."/>
            <person name="Wang J."/>
            <person name="Zhu Y."/>
            <person name="Liu G."/>
            <person name="Chen Q."/>
            <person name="Chen Z."/>
            <person name="Lan J."/>
            <person name="Che J."/>
            <person name="Ge C."/>
            <person name="Shi H."/>
            <person name="Pan Z."/>
            <person name="Liu X."/>
        </authorList>
    </citation>
    <scope>NUCLEOTIDE SEQUENCE [LARGE SCALE GENOMIC DNA]</scope>
    <source>
        <strain evidence="3">DSM 16317</strain>
    </source>
</reference>
<dbReference type="GeneID" id="301137150"/>
<organism evidence="2 3">
    <name type="scientific">Viridibacillus arvi</name>
    <dbReference type="NCBI Taxonomy" id="263475"/>
    <lineage>
        <taxon>Bacteria</taxon>
        <taxon>Bacillati</taxon>
        <taxon>Bacillota</taxon>
        <taxon>Bacilli</taxon>
        <taxon>Bacillales</taxon>
        <taxon>Caryophanaceae</taxon>
        <taxon>Viridibacillus</taxon>
    </lineage>
</organism>
<dbReference type="EMBL" id="LILB01000005">
    <property type="protein sequence ID" value="KOO49416.1"/>
    <property type="molecule type" value="Genomic_DNA"/>
</dbReference>
<keyword evidence="3" id="KW-1185">Reference proteome</keyword>